<geneLocation type="plasmid" evidence="3">
    <name>pDeide1</name>
</geneLocation>
<evidence type="ECO:0000313" key="2">
    <source>
        <dbReference type="EMBL" id="AHX26554.1"/>
    </source>
</evidence>
<feature type="transmembrane region" description="Helical" evidence="1">
    <location>
        <begin position="7"/>
        <end position="26"/>
    </location>
</feature>
<name>X5GY75_DEIDV</name>
<gene>
    <name evidence="2" type="ordered locus">Deide_1p01045</name>
</gene>
<sequence length="70" mass="7813">MSRGVSRALRLLVLGINLLVLAWITWSGELTPQLALPFLLIFLGIALWRIPSAGKAFVEGRKDSLPRRED</sequence>
<organism evidence="2 3">
    <name type="scientific">Deinococcus deserti (strain DSM 17065 / CIP 109153 / LMG 22923 / VCD115)</name>
    <dbReference type="NCBI Taxonomy" id="546414"/>
    <lineage>
        <taxon>Bacteria</taxon>
        <taxon>Thermotogati</taxon>
        <taxon>Deinococcota</taxon>
        <taxon>Deinococci</taxon>
        <taxon>Deinococcales</taxon>
        <taxon>Deinococcaceae</taxon>
        <taxon>Deinococcus</taxon>
    </lineage>
</organism>
<accession>X5GY75</accession>
<keyword evidence="1" id="KW-1133">Transmembrane helix</keyword>
<evidence type="ECO:0000256" key="1">
    <source>
        <dbReference type="SAM" id="Phobius"/>
    </source>
</evidence>
<keyword evidence="1" id="KW-0812">Transmembrane</keyword>
<keyword evidence="2" id="KW-0614">Plasmid</keyword>
<feature type="transmembrane region" description="Helical" evidence="1">
    <location>
        <begin position="38"/>
        <end position="58"/>
    </location>
</feature>
<dbReference type="AlphaFoldDB" id="X5GY75"/>
<dbReference type="KEGG" id="ddr:Deide_1p01045"/>
<dbReference type="EMBL" id="CP001115">
    <property type="protein sequence ID" value="AHX26554.1"/>
    <property type="molecule type" value="Genomic_DNA"/>
</dbReference>
<dbReference type="Proteomes" id="UP000002208">
    <property type="component" value="Plasmid 1"/>
</dbReference>
<keyword evidence="1" id="KW-0472">Membrane</keyword>
<dbReference type="HOGENOM" id="CLU_2751103_0_0_0"/>
<keyword evidence="3" id="KW-1185">Reference proteome</keyword>
<reference evidence="2 3" key="1">
    <citation type="journal article" date="2009" name="PLoS Genet.">
        <title>Alliance of proteomics and genomics to unravel the specificities of Sahara bacterium Deinococcus deserti.</title>
        <authorList>
            <person name="de Groot A."/>
            <person name="Dulermo R."/>
            <person name="Ortet P."/>
            <person name="Blanchard L."/>
            <person name="Guerin P."/>
            <person name="Fernandez B."/>
            <person name="Vacherie B."/>
            <person name="Dossat C."/>
            <person name="Jolivet E."/>
            <person name="Siguier P."/>
            <person name="Chandler M."/>
            <person name="Barakat M."/>
            <person name="Dedieu A."/>
            <person name="Barbe V."/>
            <person name="Heulin T."/>
            <person name="Sommer S."/>
            <person name="Achouak W."/>
            <person name="Armengaud J."/>
        </authorList>
    </citation>
    <scope>NUCLEOTIDE SEQUENCE [LARGE SCALE GENOMIC DNA]</scope>
    <source>
        <strain evidence="3">DSM 17065 / CIP 109153 / LMG 22923 / VCD115</strain>
        <plasmid evidence="3">pDeide1</plasmid>
    </source>
</reference>
<protein>
    <submittedName>
        <fullName evidence="2">Uncharacterized protein</fullName>
    </submittedName>
</protein>
<evidence type="ECO:0000313" key="3">
    <source>
        <dbReference type="Proteomes" id="UP000002208"/>
    </source>
</evidence>
<proteinExistence type="predicted"/>